<name>K8WYN5_9GAMM</name>
<dbReference type="OrthoDB" id="9877984at2"/>
<protein>
    <submittedName>
        <fullName evidence="1">Uncharacterized protein</fullName>
    </submittedName>
</protein>
<dbReference type="RefSeq" id="WP_008914178.1">
    <property type="nucleotide sequence ID" value="NZ_CM001773.1"/>
</dbReference>
<sequence length="68" mass="7489">MSKNQSTSHLFSLRVRQLGNPSVKEGFSFDAQGNVVPDIGNNRRTRRMIKAALRKKKGEGDICGQGEA</sequence>
<comment type="caution">
    <text evidence="1">The sequence shown here is derived from an EMBL/GenBank/DDBJ whole genome shotgun (WGS) entry which is preliminary data.</text>
</comment>
<evidence type="ECO:0000313" key="1">
    <source>
        <dbReference type="EMBL" id="EKT61325.1"/>
    </source>
</evidence>
<organism evidence="1 2">
    <name type="scientific">Providencia sneebia DSM 19967</name>
    <dbReference type="NCBI Taxonomy" id="1141660"/>
    <lineage>
        <taxon>Bacteria</taxon>
        <taxon>Pseudomonadati</taxon>
        <taxon>Pseudomonadota</taxon>
        <taxon>Gammaproteobacteria</taxon>
        <taxon>Enterobacterales</taxon>
        <taxon>Morganellaceae</taxon>
        <taxon>Providencia</taxon>
    </lineage>
</organism>
<dbReference type="EMBL" id="AKKN01000002">
    <property type="protein sequence ID" value="EKT61325.1"/>
    <property type="molecule type" value="Genomic_DNA"/>
</dbReference>
<dbReference type="HOGENOM" id="CLU_2790683_0_0_6"/>
<evidence type="ECO:0000313" key="2">
    <source>
        <dbReference type="Proteomes" id="UP000010290"/>
    </source>
</evidence>
<accession>K8WYN5</accession>
<proteinExistence type="predicted"/>
<dbReference type="PATRIC" id="fig|1141660.3.peg.282"/>
<gene>
    <name evidence="1" type="ORF">OO7_01431</name>
</gene>
<dbReference type="AlphaFoldDB" id="K8WYN5"/>
<keyword evidence="2" id="KW-1185">Reference proteome</keyword>
<dbReference type="Proteomes" id="UP000010290">
    <property type="component" value="Chromosome"/>
</dbReference>
<reference evidence="1 2" key="1">
    <citation type="journal article" date="2012" name="BMC Genomics">
        <title>Comparative genomics of bacteria in the genus Providencia isolated from wild Drosophila melanogaster.</title>
        <authorList>
            <person name="Galac M.R."/>
            <person name="Lazzaro B.P."/>
        </authorList>
    </citation>
    <scope>NUCLEOTIDE SEQUENCE [LARGE SCALE GENOMIC DNA]</scope>
    <source>
        <strain evidence="1 2">DSM 19967</strain>
    </source>
</reference>